<name>A0A7X6S0G5_9STRE</name>
<dbReference type="Proteomes" id="UP000522720">
    <property type="component" value="Unassembled WGS sequence"/>
</dbReference>
<keyword evidence="2" id="KW-1185">Reference proteome</keyword>
<accession>A0A7X6S0G5</accession>
<proteinExistence type="predicted"/>
<protein>
    <submittedName>
        <fullName evidence="1">Uncharacterized protein</fullName>
    </submittedName>
</protein>
<dbReference type="AlphaFoldDB" id="A0A7X6S0G5"/>
<comment type="caution">
    <text evidence="1">The sequence shown here is derived from an EMBL/GenBank/DDBJ whole genome shotgun (WGS) entry which is preliminary data.</text>
</comment>
<sequence length="83" mass="9681">MSYWMSFSREEVTLVFKKKGQIINRLLTVCGKTCRRHENAGKGSFLDEEFSTDKGYFPQNGEKLWKTGEMRSSFALFSKKMVK</sequence>
<reference evidence="1 2" key="1">
    <citation type="submission" date="2020-04" db="EMBL/GenBank/DDBJ databases">
        <title>MicrobeNet Type strains.</title>
        <authorList>
            <person name="Nicholson A.C."/>
        </authorList>
    </citation>
    <scope>NUCLEOTIDE SEQUENCE [LARGE SCALE GENOMIC DNA]</scope>
    <source>
        <strain evidence="1 2">CCUG 69612</strain>
    </source>
</reference>
<organism evidence="1 2">
    <name type="scientific">Streptococcus ovuberis</name>
    <dbReference type="NCBI Taxonomy" id="1936207"/>
    <lineage>
        <taxon>Bacteria</taxon>
        <taxon>Bacillati</taxon>
        <taxon>Bacillota</taxon>
        <taxon>Bacilli</taxon>
        <taxon>Lactobacillales</taxon>
        <taxon>Streptococcaceae</taxon>
        <taxon>Streptococcus</taxon>
    </lineage>
</organism>
<dbReference type="RefSeq" id="WP_168548922.1">
    <property type="nucleotide sequence ID" value="NZ_JAAXPR010000006.1"/>
</dbReference>
<evidence type="ECO:0000313" key="1">
    <source>
        <dbReference type="EMBL" id="NKZ20163.1"/>
    </source>
</evidence>
<dbReference type="EMBL" id="JAAXPR010000006">
    <property type="protein sequence ID" value="NKZ20163.1"/>
    <property type="molecule type" value="Genomic_DNA"/>
</dbReference>
<gene>
    <name evidence="1" type="ORF">HF992_04790</name>
</gene>
<evidence type="ECO:0000313" key="2">
    <source>
        <dbReference type="Proteomes" id="UP000522720"/>
    </source>
</evidence>